<evidence type="ECO:0000313" key="2">
    <source>
        <dbReference type="Proteomes" id="UP000194012"/>
    </source>
</evidence>
<keyword evidence="2" id="KW-1185">Reference proteome</keyword>
<organism evidence="1 2">
    <name type="scientific">Roseovarius gaetbuli</name>
    <dbReference type="NCBI Taxonomy" id="1356575"/>
    <lineage>
        <taxon>Bacteria</taxon>
        <taxon>Pseudomonadati</taxon>
        <taxon>Pseudomonadota</taxon>
        <taxon>Alphaproteobacteria</taxon>
        <taxon>Rhodobacterales</taxon>
        <taxon>Roseobacteraceae</taxon>
        <taxon>Roseovarius</taxon>
    </lineage>
</organism>
<proteinExistence type="predicted"/>
<dbReference type="AlphaFoldDB" id="A0A1X7ACU8"/>
<dbReference type="EMBL" id="FWFJ01000090">
    <property type="protein sequence ID" value="SLN76707.1"/>
    <property type="molecule type" value="Genomic_DNA"/>
</dbReference>
<dbReference type="Proteomes" id="UP000194012">
    <property type="component" value="Unassembled WGS sequence"/>
</dbReference>
<protein>
    <recommendedName>
        <fullName evidence="3">Glycosaminoglycan attachment site</fullName>
    </recommendedName>
</protein>
<evidence type="ECO:0000313" key="1">
    <source>
        <dbReference type="EMBL" id="SLN76707.1"/>
    </source>
</evidence>
<reference evidence="2" key="1">
    <citation type="submission" date="2017-03" db="EMBL/GenBank/DDBJ databases">
        <authorList>
            <person name="Rodrigo-Torres L."/>
            <person name="Arahal R.D."/>
            <person name="Lucena T."/>
        </authorList>
    </citation>
    <scope>NUCLEOTIDE SEQUENCE [LARGE SCALE GENOMIC DNA]</scope>
    <source>
        <strain evidence="2">CECT 8370</strain>
    </source>
</reference>
<accession>A0A1X7ACU8</accession>
<evidence type="ECO:0008006" key="3">
    <source>
        <dbReference type="Google" id="ProtNLM"/>
    </source>
</evidence>
<gene>
    <name evidence="1" type="ORF">ROG8370_03904</name>
</gene>
<sequence>MGAAKQKKAQRADDQLLSKSLTYTRFSHYVLGTRLSMARVMAEELSWWSDNDEKLLGLVFRDTVDDDFGWILLARDRVGRFRSVKTEASLRSEAYATIGLRDAIAFSIKNEDITALGVQGDEPNAPFDVLRIPPGTDPEKLHPYFRELLERSGRAPARAVVREIGPWLAPSDPHFVEEFQFRQFDQRLWELYLWAAFRELGFDVKQLQAPDFFCSAPGIQFTVEATTVAPSTAGPLAAHPEPKTNEEMKAFLSDYMPMKFGSSLTSKLNKVDAQGKHYWERENTIGKPFVIAVADFHKQADAEQLGSMTFSQSALWPYLYGHRVEWEMIDGALSVRATKNPTHQFGDKTIPSGFFDQPGVENVSAVIFSNAGTIAKFDRMGVVAGFGADDHLYQRIGFRFNPDPDAIHGLPFSDDVADPDYREGWSDELQIFHNPNALIPLDHAWLTGLAQFYFKGDDQFSLVPDHHVWSSMTAIFEIVKDTGEAKAV</sequence>
<name>A0A1X7ACU8_9RHOB</name>
<dbReference type="OrthoDB" id="981968at2"/>